<dbReference type="Proteomes" id="UP000663586">
    <property type="component" value="Chromosome"/>
</dbReference>
<protein>
    <submittedName>
        <fullName evidence="1">Uncharacterized protein</fullName>
    </submittedName>
</protein>
<accession>A0A897MQQ0</accession>
<proteinExistence type="predicted"/>
<gene>
    <name evidence="1" type="ORF">AArcS_1694</name>
</gene>
<organism evidence="1 2">
    <name type="scientific">Natranaeroarchaeum sulfidigenes</name>
    <dbReference type="NCBI Taxonomy" id="2784880"/>
    <lineage>
        <taxon>Archaea</taxon>
        <taxon>Methanobacteriati</taxon>
        <taxon>Methanobacteriota</taxon>
        <taxon>Stenosarchaea group</taxon>
        <taxon>Halobacteria</taxon>
        <taxon>Halobacteriales</taxon>
        <taxon>Natronoarchaeaceae</taxon>
        <taxon>Natranaeroarchaeum</taxon>
    </lineage>
</organism>
<evidence type="ECO:0000313" key="2">
    <source>
        <dbReference type="Proteomes" id="UP000663586"/>
    </source>
</evidence>
<dbReference type="AlphaFoldDB" id="A0A897MQQ0"/>
<keyword evidence="2" id="KW-1185">Reference proteome</keyword>
<dbReference type="EMBL" id="CP064786">
    <property type="protein sequence ID" value="QSG02904.1"/>
    <property type="molecule type" value="Genomic_DNA"/>
</dbReference>
<name>A0A897MQQ0_9EURY</name>
<dbReference type="KEGG" id="hara:AArcS_1694"/>
<evidence type="ECO:0000313" key="1">
    <source>
        <dbReference type="EMBL" id="QSG02904.1"/>
    </source>
</evidence>
<sequence>MPGEYGEYPAAASQDGYAGKLGQSLPEIASYEDLFVFRDAAQRWLLESRPRDAHNVLAVQDHGGRLAVDDTCWFGRPPGQRNRRRSMSWYVQCYVHADRDGVLPVAEDVLDGISVGGARNYGFGRLTVADSQVVDLDALEYSRVRTAAERGDAFRIELMTPYVLATEYPGGDDQSIPWWWRVESGELRRRETRLADDGESYTVNTVDHGQVVRYVGDDPVATAKNGVTRVGTHSRFGFGEFRLRPACEDRVPERSGMEGDA</sequence>
<reference evidence="1" key="1">
    <citation type="submission" date="2020-11" db="EMBL/GenBank/DDBJ databases">
        <title>Carbohydrate-dependent, anaerobic sulfur respiration: A novel catabolism in halophilic archaea.</title>
        <authorList>
            <person name="Sorokin D.Y."/>
            <person name="Messina E."/>
            <person name="Smedile F."/>
            <person name="La Cono V."/>
            <person name="Hallsworth J.E."/>
            <person name="Yakimov M.M."/>
        </authorList>
    </citation>
    <scope>NUCLEOTIDE SEQUENCE</scope>
    <source>
        <strain evidence="1">AArc-S</strain>
    </source>
</reference>